<dbReference type="AlphaFoldDB" id="A0A835LZG8"/>
<dbReference type="Proteomes" id="UP000631114">
    <property type="component" value="Unassembled WGS sequence"/>
</dbReference>
<name>A0A835LZG8_9MAGN</name>
<gene>
    <name evidence="1" type="ORF">IFM89_024567</name>
</gene>
<accession>A0A835LZG8</accession>
<keyword evidence="2" id="KW-1185">Reference proteome</keyword>
<sequence length="118" mass="14195">MGGKIVNNMNTTKSEVWRTFVAATIHKIWAERGRRRMNQMKYTTQELCSKIVNDMQLYLQRRLGEVEDYIELRVLMSRLNIEVSYQSKHITWIKWINPEEDVIMLNWQGNEEMAFLVR</sequence>
<evidence type="ECO:0000313" key="1">
    <source>
        <dbReference type="EMBL" id="KAF9610717.1"/>
    </source>
</evidence>
<comment type="caution">
    <text evidence="1">The sequence shown here is derived from an EMBL/GenBank/DDBJ whole genome shotgun (WGS) entry which is preliminary data.</text>
</comment>
<organism evidence="1 2">
    <name type="scientific">Coptis chinensis</name>
    <dbReference type="NCBI Taxonomy" id="261450"/>
    <lineage>
        <taxon>Eukaryota</taxon>
        <taxon>Viridiplantae</taxon>
        <taxon>Streptophyta</taxon>
        <taxon>Embryophyta</taxon>
        <taxon>Tracheophyta</taxon>
        <taxon>Spermatophyta</taxon>
        <taxon>Magnoliopsida</taxon>
        <taxon>Ranunculales</taxon>
        <taxon>Ranunculaceae</taxon>
        <taxon>Coptidoideae</taxon>
        <taxon>Coptis</taxon>
    </lineage>
</organism>
<proteinExistence type="predicted"/>
<protein>
    <submittedName>
        <fullName evidence="1">Uncharacterized protein</fullName>
    </submittedName>
</protein>
<evidence type="ECO:0000313" key="2">
    <source>
        <dbReference type="Proteomes" id="UP000631114"/>
    </source>
</evidence>
<reference evidence="1 2" key="1">
    <citation type="submission" date="2020-10" db="EMBL/GenBank/DDBJ databases">
        <title>The Coptis chinensis genome and diversification of protoberbering-type alkaloids.</title>
        <authorList>
            <person name="Wang B."/>
            <person name="Shu S."/>
            <person name="Song C."/>
            <person name="Liu Y."/>
        </authorList>
    </citation>
    <scope>NUCLEOTIDE SEQUENCE [LARGE SCALE GENOMIC DNA]</scope>
    <source>
        <strain evidence="1">HL-2020</strain>
        <tissue evidence="1">Leaf</tissue>
    </source>
</reference>
<dbReference type="EMBL" id="JADFTS010000004">
    <property type="protein sequence ID" value="KAF9610717.1"/>
    <property type="molecule type" value="Genomic_DNA"/>
</dbReference>